<dbReference type="AlphaFoldDB" id="A0A074ZVJ0"/>
<dbReference type="KEGG" id="ovi:T265_02586"/>
<keyword evidence="2" id="KW-1185">Reference proteome</keyword>
<protein>
    <submittedName>
        <fullName evidence="1">Uncharacterized protein</fullName>
    </submittedName>
</protein>
<dbReference type="Proteomes" id="UP000054324">
    <property type="component" value="Unassembled WGS sequence"/>
</dbReference>
<evidence type="ECO:0000313" key="1">
    <source>
        <dbReference type="EMBL" id="KER31141.1"/>
    </source>
</evidence>
<dbReference type="CTD" id="20316774"/>
<sequence length="158" mass="17743">MYRAKLTRETKKSPYYLQLAHVFRICALSVNGQTFTTAQSVAKTSKYIQKLELTASVDYHLARPQRTPSTRSPLDMAIRNKIGKELPARISNSTYRPHAQTGGLVAGQRIRTARKLHIRLTSETDSCESGMLDVINLQNNTNNSQTKVTYKQTGTTVQ</sequence>
<accession>A0A074ZVJ0</accession>
<proteinExistence type="predicted"/>
<dbReference type="EMBL" id="KL596650">
    <property type="protein sequence ID" value="KER31141.1"/>
    <property type="molecule type" value="Genomic_DNA"/>
</dbReference>
<organism evidence="1 2">
    <name type="scientific">Opisthorchis viverrini</name>
    <name type="common">Southeast Asian liver fluke</name>
    <dbReference type="NCBI Taxonomy" id="6198"/>
    <lineage>
        <taxon>Eukaryota</taxon>
        <taxon>Metazoa</taxon>
        <taxon>Spiralia</taxon>
        <taxon>Lophotrochozoa</taxon>
        <taxon>Platyhelminthes</taxon>
        <taxon>Trematoda</taxon>
        <taxon>Digenea</taxon>
        <taxon>Opisthorchiida</taxon>
        <taxon>Opisthorchiata</taxon>
        <taxon>Opisthorchiidae</taxon>
        <taxon>Opisthorchis</taxon>
    </lineage>
</organism>
<dbReference type="GeneID" id="20316774"/>
<reference evidence="1 2" key="1">
    <citation type="submission" date="2013-11" db="EMBL/GenBank/DDBJ databases">
        <title>Opisthorchis viverrini - life in the bile duct.</title>
        <authorList>
            <person name="Young N.D."/>
            <person name="Nagarajan N."/>
            <person name="Lin S.J."/>
            <person name="Korhonen P.K."/>
            <person name="Jex A.R."/>
            <person name="Hall R.S."/>
            <person name="Safavi-Hemami H."/>
            <person name="Kaewkong W."/>
            <person name="Bertrand D."/>
            <person name="Gao S."/>
            <person name="Seet Q."/>
            <person name="Wongkham S."/>
            <person name="Teh B.T."/>
            <person name="Wongkham C."/>
            <person name="Intapan P.M."/>
            <person name="Maleewong W."/>
            <person name="Yang X."/>
            <person name="Hu M."/>
            <person name="Wang Z."/>
            <person name="Hofmann A."/>
            <person name="Sternberg P.W."/>
            <person name="Tan P."/>
            <person name="Wang J."/>
            <person name="Gasser R.B."/>
        </authorList>
    </citation>
    <scope>NUCLEOTIDE SEQUENCE [LARGE SCALE GENOMIC DNA]</scope>
</reference>
<dbReference type="RefSeq" id="XP_009165129.1">
    <property type="nucleotide sequence ID" value="XM_009166865.1"/>
</dbReference>
<name>A0A074ZVJ0_OPIVI</name>
<gene>
    <name evidence="1" type="ORF">T265_02586</name>
</gene>
<evidence type="ECO:0000313" key="2">
    <source>
        <dbReference type="Proteomes" id="UP000054324"/>
    </source>
</evidence>